<protein>
    <recommendedName>
        <fullName evidence="4">HEAT repeat-containing protein</fullName>
    </recommendedName>
</protein>
<dbReference type="InterPro" id="IPR016024">
    <property type="entry name" value="ARM-type_fold"/>
</dbReference>
<accession>I0ID68</accession>
<dbReference type="SMART" id="SM00567">
    <property type="entry name" value="EZ_HEAT"/>
    <property type="match status" value="5"/>
</dbReference>
<organism evidence="2 3">
    <name type="scientific">Phycisphaera mikurensis (strain NBRC 102666 / KCTC 22515 / FYK2301M01)</name>
    <dbReference type="NCBI Taxonomy" id="1142394"/>
    <lineage>
        <taxon>Bacteria</taxon>
        <taxon>Pseudomonadati</taxon>
        <taxon>Planctomycetota</taxon>
        <taxon>Phycisphaerae</taxon>
        <taxon>Phycisphaerales</taxon>
        <taxon>Phycisphaeraceae</taxon>
        <taxon>Phycisphaera</taxon>
    </lineage>
</organism>
<dbReference type="InterPro" id="IPR011989">
    <property type="entry name" value="ARM-like"/>
</dbReference>
<dbReference type="eggNOG" id="COG1413">
    <property type="taxonomic scope" value="Bacteria"/>
</dbReference>
<evidence type="ECO:0000256" key="1">
    <source>
        <dbReference type="SAM" id="SignalP"/>
    </source>
</evidence>
<dbReference type="Pfam" id="PF13646">
    <property type="entry name" value="HEAT_2"/>
    <property type="match status" value="1"/>
</dbReference>
<dbReference type="KEGG" id="phm:PSMK_10470"/>
<dbReference type="Gene3D" id="1.25.10.10">
    <property type="entry name" value="Leucine-rich Repeat Variant"/>
    <property type="match status" value="2"/>
</dbReference>
<dbReference type="AlphaFoldDB" id="I0ID68"/>
<evidence type="ECO:0008006" key="4">
    <source>
        <dbReference type="Google" id="ProtNLM"/>
    </source>
</evidence>
<evidence type="ECO:0000313" key="3">
    <source>
        <dbReference type="Proteomes" id="UP000007881"/>
    </source>
</evidence>
<dbReference type="EMBL" id="AP012338">
    <property type="protein sequence ID" value="BAM03206.1"/>
    <property type="molecule type" value="Genomic_DNA"/>
</dbReference>
<dbReference type="GO" id="GO:0016491">
    <property type="term" value="F:oxidoreductase activity"/>
    <property type="evidence" value="ECO:0007669"/>
    <property type="project" value="TreeGrafter"/>
</dbReference>
<dbReference type="InterPro" id="IPR004155">
    <property type="entry name" value="PBS_lyase_HEAT"/>
</dbReference>
<dbReference type="STRING" id="1142394.PSMK_10470"/>
<dbReference type="HOGENOM" id="CLU_782679_0_0_0"/>
<dbReference type="OrthoDB" id="254012at2"/>
<dbReference type="SUPFAM" id="SSF48371">
    <property type="entry name" value="ARM repeat"/>
    <property type="match status" value="1"/>
</dbReference>
<keyword evidence="1" id="KW-0732">Signal</keyword>
<dbReference type="RefSeq" id="WP_014436425.1">
    <property type="nucleotide sequence ID" value="NC_017080.1"/>
</dbReference>
<proteinExistence type="predicted"/>
<dbReference type="PANTHER" id="PTHR12697">
    <property type="entry name" value="PBS LYASE HEAT-LIKE PROTEIN"/>
    <property type="match status" value="1"/>
</dbReference>
<feature type="signal peptide" evidence="1">
    <location>
        <begin position="1"/>
        <end position="24"/>
    </location>
</feature>
<feature type="chain" id="PRO_5003629108" description="HEAT repeat-containing protein" evidence="1">
    <location>
        <begin position="25"/>
        <end position="354"/>
    </location>
</feature>
<keyword evidence="3" id="KW-1185">Reference proteome</keyword>
<evidence type="ECO:0000313" key="2">
    <source>
        <dbReference type="EMBL" id="BAM03206.1"/>
    </source>
</evidence>
<dbReference type="Proteomes" id="UP000007881">
    <property type="component" value="Chromosome"/>
</dbReference>
<reference evidence="2 3" key="1">
    <citation type="submission" date="2012-02" db="EMBL/GenBank/DDBJ databases">
        <title>Complete genome sequence of Phycisphaera mikurensis NBRC 102666.</title>
        <authorList>
            <person name="Ankai A."/>
            <person name="Hosoyama A."/>
            <person name="Terui Y."/>
            <person name="Sekine M."/>
            <person name="Fukai R."/>
            <person name="Kato Y."/>
            <person name="Nakamura S."/>
            <person name="Yamada-Narita S."/>
            <person name="Kawakoshi A."/>
            <person name="Fukunaga Y."/>
            <person name="Yamazaki S."/>
            <person name="Fujita N."/>
        </authorList>
    </citation>
    <scope>NUCLEOTIDE SEQUENCE [LARGE SCALE GENOMIC DNA]</scope>
    <source>
        <strain evidence="3">NBRC 102666 / KCTC 22515 / FYK2301M01</strain>
    </source>
</reference>
<dbReference type="PANTHER" id="PTHR12697:SF5">
    <property type="entry name" value="DEOXYHYPUSINE HYDROXYLASE"/>
    <property type="match status" value="1"/>
</dbReference>
<sequence>MLHARLLLAAALCLVPASVAPAPAAAQQPEAAATAPADPDAAAVAVILRASRSDRAELRANAVEAIQHAPDRALPLVQAALEDENAGVRFAALYVVGRQKMDDLGPAVERKLAAGDEPNPSVRAAVVFAAAQLGLADDATLSRMARYLFHDDPRVRANAVLLMGEMKQPGAATMLRHASAKPAGDRHPQIEWALLRLQVAEALAKGGDAPPDPTSVAPELTGDSAGAGIRAVRAAAYSTFDEVRVLAVQALGRLGDEAFWGNLNNFLNPDDAQPVEFKLAAARSLADLGRGDRGLFVALPAAEHELPTVRAQAAFALGAMDAAEARSALAGLLSDPAEPVRLAAAAAWLERSGS</sequence>
<name>I0ID68_PHYMF</name>
<gene>
    <name evidence="2" type="ordered locus">PSMK_10470</name>
</gene>